<dbReference type="Proteomes" id="UP000644507">
    <property type="component" value="Unassembled WGS sequence"/>
</dbReference>
<gene>
    <name evidence="1" type="ORF">GCM10007100_11020</name>
</gene>
<evidence type="ECO:0000313" key="2">
    <source>
        <dbReference type="Proteomes" id="UP000644507"/>
    </source>
</evidence>
<keyword evidence="2" id="KW-1185">Reference proteome</keyword>
<dbReference type="EMBL" id="BMXI01000003">
    <property type="protein sequence ID" value="GHC47077.1"/>
    <property type="molecule type" value="Genomic_DNA"/>
</dbReference>
<protein>
    <submittedName>
        <fullName evidence="1">Uncharacterized protein</fullName>
    </submittedName>
</protein>
<reference evidence="1" key="1">
    <citation type="journal article" date="2014" name="Int. J. Syst. Evol. Microbiol.">
        <title>Complete genome sequence of Corynebacterium casei LMG S-19264T (=DSM 44701T), isolated from a smear-ripened cheese.</title>
        <authorList>
            <consortium name="US DOE Joint Genome Institute (JGI-PGF)"/>
            <person name="Walter F."/>
            <person name="Albersmeier A."/>
            <person name="Kalinowski J."/>
            <person name="Ruckert C."/>
        </authorList>
    </citation>
    <scope>NUCLEOTIDE SEQUENCE</scope>
    <source>
        <strain evidence="1">KCTC 12988</strain>
    </source>
</reference>
<sequence>MEGFWNRVFPRNYSTKLTVAGKELRWKGDKMSAATLREIQEVLASSACEKGSIVIKKDGSVSFSQAIPKGDHQRIRNLIRLRS</sequence>
<evidence type="ECO:0000313" key="1">
    <source>
        <dbReference type="EMBL" id="GHC47077.1"/>
    </source>
</evidence>
<organism evidence="1 2">
    <name type="scientific">Roseibacillus persicicus</name>
    <dbReference type="NCBI Taxonomy" id="454148"/>
    <lineage>
        <taxon>Bacteria</taxon>
        <taxon>Pseudomonadati</taxon>
        <taxon>Verrucomicrobiota</taxon>
        <taxon>Verrucomicrobiia</taxon>
        <taxon>Verrucomicrobiales</taxon>
        <taxon>Verrucomicrobiaceae</taxon>
        <taxon>Roseibacillus</taxon>
    </lineage>
</organism>
<dbReference type="RefSeq" id="WP_194598369.1">
    <property type="nucleotide sequence ID" value="NZ_BMXI01000003.1"/>
</dbReference>
<comment type="caution">
    <text evidence="1">The sequence shown here is derived from an EMBL/GenBank/DDBJ whole genome shotgun (WGS) entry which is preliminary data.</text>
</comment>
<name>A0A918WHI9_9BACT</name>
<proteinExistence type="predicted"/>
<dbReference type="AlphaFoldDB" id="A0A918WHI9"/>
<accession>A0A918WHI9</accession>
<reference evidence="1" key="2">
    <citation type="submission" date="2020-09" db="EMBL/GenBank/DDBJ databases">
        <authorList>
            <person name="Sun Q."/>
            <person name="Kim S."/>
        </authorList>
    </citation>
    <scope>NUCLEOTIDE SEQUENCE</scope>
    <source>
        <strain evidence="1">KCTC 12988</strain>
    </source>
</reference>